<dbReference type="PANTHER" id="PTHR33798">
    <property type="entry name" value="FLAVOPROTEIN OXYGENASE"/>
    <property type="match status" value="1"/>
</dbReference>
<evidence type="ECO:0000256" key="1">
    <source>
        <dbReference type="ARBA" id="ARBA00001917"/>
    </source>
</evidence>
<dbReference type="EMBL" id="ATAE01000005">
    <property type="protein sequence ID" value="ERN54602.1"/>
    <property type="molecule type" value="Genomic_DNA"/>
</dbReference>
<dbReference type="GO" id="GO:0010181">
    <property type="term" value="F:FMN binding"/>
    <property type="evidence" value="ECO:0007669"/>
    <property type="project" value="InterPro"/>
</dbReference>
<evidence type="ECO:0000259" key="5">
    <source>
        <dbReference type="SMART" id="SM00903"/>
    </source>
</evidence>
<accession>U6ST91</accession>
<dbReference type="Proteomes" id="UP000017170">
    <property type="component" value="Unassembled WGS sequence"/>
</dbReference>
<dbReference type="SUPFAM" id="SSF50475">
    <property type="entry name" value="FMN-binding split barrel"/>
    <property type="match status" value="1"/>
</dbReference>
<organism evidence="6 7">
    <name type="scientific">Alkalihalophilus marmarensis DSM 21297</name>
    <dbReference type="NCBI Taxonomy" id="1188261"/>
    <lineage>
        <taxon>Bacteria</taxon>
        <taxon>Bacillati</taxon>
        <taxon>Bacillota</taxon>
        <taxon>Bacilli</taxon>
        <taxon>Bacillales</taxon>
        <taxon>Bacillaceae</taxon>
        <taxon>Alkalihalophilus</taxon>
    </lineage>
</organism>
<reference evidence="6 7" key="1">
    <citation type="journal article" date="2013" name="Genome Announc.">
        <title>Genome Sequence of the Extreme Obligate Alkaliphile Bacillus marmarensis Strain DSM 21297.</title>
        <authorList>
            <person name="Wernick D.G."/>
            <person name="Choi K.Y."/>
            <person name="Tat C.A."/>
            <person name="Lafontaine Rivera J.G."/>
            <person name="Liao J.C."/>
        </authorList>
    </citation>
    <scope>NUCLEOTIDE SEQUENCE [LARGE SCALE GENOMIC DNA]</scope>
    <source>
        <strain evidence="6 7">DSM 21297</strain>
    </source>
</reference>
<gene>
    <name evidence="6" type="ORF">A33I_04465</name>
</gene>
<dbReference type="GO" id="GO:0016646">
    <property type="term" value="F:oxidoreductase activity, acting on the CH-NH group of donors, NAD or NADP as acceptor"/>
    <property type="evidence" value="ECO:0007669"/>
    <property type="project" value="UniProtKB-ARBA"/>
</dbReference>
<dbReference type="RefSeq" id="WP_022626705.1">
    <property type="nucleotide sequence ID" value="NZ_ATAE01000005.1"/>
</dbReference>
<keyword evidence="3" id="KW-0288">FMN</keyword>
<sequence>MIINMKNLSSEKAYKLLSGAVVPRPIAWVSTISKEGNMNLAPFSFFTVVSRNPPTLGISIGPGIGSREGTIKDTLLNIMETKEFVVNIVSKELVVEMHQSSGNYPPEENEFEHTGLTPVSSESVKAPRILESPISMECRLTKSIEIGTDTLLLGEIMQFHIDDTLYINHYKVNIQKLEPIARLAGNYAEIKSPFTLEKPYE</sequence>
<dbReference type="SMART" id="SM00903">
    <property type="entry name" value="Flavin_Reduct"/>
    <property type="match status" value="1"/>
</dbReference>
<comment type="similarity">
    <text evidence="4">Belongs to the flavoredoxin family.</text>
</comment>
<dbReference type="Pfam" id="PF01613">
    <property type="entry name" value="Flavin_Reduct"/>
    <property type="match status" value="1"/>
</dbReference>
<evidence type="ECO:0000313" key="6">
    <source>
        <dbReference type="EMBL" id="ERN54602.1"/>
    </source>
</evidence>
<feature type="domain" description="Flavin reductase like" evidence="5">
    <location>
        <begin position="19"/>
        <end position="170"/>
    </location>
</feature>
<dbReference type="InterPro" id="IPR002563">
    <property type="entry name" value="Flavin_Rdtase-like_dom"/>
</dbReference>
<keyword evidence="7" id="KW-1185">Reference proteome</keyword>
<evidence type="ECO:0000313" key="7">
    <source>
        <dbReference type="Proteomes" id="UP000017170"/>
    </source>
</evidence>
<proteinExistence type="inferred from homology"/>
<dbReference type="PANTHER" id="PTHR33798:SF5">
    <property type="entry name" value="FLAVIN REDUCTASE LIKE DOMAIN-CONTAINING PROTEIN"/>
    <property type="match status" value="1"/>
</dbReference>
<name>U6ST91_9BACI</name>
<dbReference type="InterPro" id="IPR012349">
    <property type="entry name" value="Split_barrel_FMN-bd"/>
</dbReference>
<evidence type="ECO:0000256" key="4">
    <source>
        <dbReference type="ARBA" id="ARBA00038054"/>
    </source>
</evidence>
<comment type="cofactor">
    <cofactor evidence="1">
        <name>FMN</name>
        <dbReference type="ChEBI" id="CHEBI:58210"/>
    </cofactor>
</comment>
<evidence type="ECO:0000256" key="2">
    <source>
        <dbReference type="ARBA" id="ARBA00022630"/>
    </source>
</evidence>
<evidence type="ECO:0000256" key="3">
    <source>
        <dbReference type="ARBA" id="ARBA00022643"/>
    </source>
</evidence>
<keyword evidence="2" id="KW-0285">Flavoprotein</keyword>
<dbReference type="AlphaFoldDB" id="U6ST91"/>
<protein>
    <recommendedName>
        <fullName evidence="5">Flavin reductase like domain-containing protein</fullName>
    </recommendedName>
</protein>
<comment type="caution">
    <text evidence="6">The sequence shown here is derived from an EMBL/GenBank/DDBJ whole genome shotgun (WGS) entry which is preliminary data.</text>
</comment>
<dbReference type="PATRIC" id="fig|1188261.3.peg.293"/>
<dbReference type="Gene3D" id="2.30.110.10">
    <property type="entry name" value="Electron Transport, Fmn-binding Protein, Chain A"/>
    <property type="match status" value="1"/>
</dbReference>